<sequence>MHGLLDGVRAVAGDEGLVDLELHTPFVHVSQLRELGAHARHGQAELQKAHERQGVAVGPQQGVKLYVIQAVFVGAHAGEKIKESAVGRHLDRTQDGAGGHHGRGVPVTRGVAGRSGHWVPWGIRRLHQAKLGKAKPLPHNASPPADATNNPRAAKNPKGQPDQQQARGGKA</sequence>
<protein>
    <submittedName>
        <fullName evidence="2">Uncharacterized protein</fullName>
    </submittedName>
</protein>
<proteinExistence type="predicted"/>
<feature type="region of interest" description="Disordered" evidence="1">
    <location>
        <begin position="131"/>
        <end position="171"/>
    </location>
</feature>
<name>A0A481TGG1_HHV2</name>
<organism evidence="2">
    <name type="scientific">Human herpesvirus 2</name>
    <name type="common">HHV-2</name>
    <name type="synonym">Human herpes simplex virus 2</name>
    <dbReference type="NCBI Taxonomy" id="10310"/>
    <lineage>
        <taxon>Viruses</taxon>
        <taxon>Duplodnaviria</taxon>
        <taxon>Heunggongvirae</taxon>
        <taxon>Peploviricota</taxon>
        <taxon>Herviviricetes</taxon>
        <taxon>Herpesvirales</taxon>
        <taxon>Orthoherpesviridae</taxon>
        <taxon>Alphaherpesvirinae</taxon>
        <taxon>Simplexvirus</taxon>
        <taxon>Simplexvirus humanalpha2</taxon>
    </lineage>
</organism>
<evidence type="ECO:0000256" key="1">
    <source>
        <dbReference type="SAM" id="MobiDB-lite"/>
    </source>
</evidence>
<accession>A0A481TGG1</accession>
<evidence type="ECO:0000313" key="2">
    <source>
        <dbReference type="EMBL" id="QBH80096.1"/>
    </source>
</evidence>
<organismHost>
    <name type="scientific">Homo sapiens</name>
    <name type="common">Human</name>
    <dbReference type="NCBI Taxonomy" id="9606"/>
</organismHost>
<reference evidence="2" key="1">
    <citation type="submission" date="2018-08" db="EMBL/GenBank/DDBJ databases">
        <title>HSV2 whole genome sequences from clinical isolates.</title>
        <authorList>
            <person name="Roychoudhury P."/>
            <person name="Greninger A.L."/>
            <person name="Jerome K.R."/>
            <person name="Johnston C."/>
            <person name="Wald A."/>
            <person name="Xie H."/>
        </authorList>
    </citation>
    <scope>NUCLEOTIDE SEQUENCE</scope>
    <source>
        <strain evidence="2">2006-13869CAM</strain>
    </source>
</reference>
<dbReference type="EMBL" id="MH790603">
    <property type="protein sequence ID" value="QBH80096.1"/>
    <property type="molecule type" value="Genomic_DNA"/>
</dbReference>
<feature type="compositionally biased region" description="Polar residues" evidence="1">
    <location>
        <begin position="161"/>
        <end position="171"/>
    </location>
</feature>